<evidence type="ECO:0000313" key="2">
    <source>
        <dbReference type="Proteomes" id="UP000315295"/>
    </source>
</evidence>
<gene>
    <name evidence="1" type="ORF">C1H46_041925</name>
</gene>
<proteinExistence type="predicted"/>
<dbReference type="EMBL" id="VIEB01001392">
    <property type="protein sequence ID" value="TQD72518.1"/>
    <property type="molecule type" value="Genomic_DNA"/>
</dbReference>
<organism evidence="1 2">
    <name type="scientific">Malus baccata</name>
    <name type="common">Siberian crab apple</name>
    <name type="synonym">Pyrus baccata</name>
    <dbReference type="NCBI Taxonomy" id="106549"/>
    <lineage>
        <taxon>Eukaryota</taxon>
        <taxon>Viridiplantae</taxon>
        <taxon>Streptophyta</taxon>
        <taxon>Embryophyta</taxon>
        <taxon>Tracheophyta</taxon>
        <taxon>Spermatophyta</taxon>
        <taxon>Magnoliopsida</taxon>
        <taxon>eudicotyledons</taxon>
        <taxon>Gunneridae</taxon>
        <taxon>Pentapetalae</taxon>
        <taxon>rosids</taxon>
        <taxon>fabids</taxon>
        <taxon>Rosales</taxon>
        <taxon>Rosaceae</taxon>
        <taxon>Amygdaloideae</taxon>
        <taxon>Maleae</taxon>
        <taxon>Malus</taxon>
    </lineage>
</organism>
<evidence type="ECO:0000313" key="1">
    <source>
        <dbReference type="EMBL" id="TQD72518.1"/>
    </source>
</evidence>
<name>A0A540KE56_MALBA</name>
<protein>
    <submittedName>
        <fullName evidence="1">Uncharacterized protein</fullName>
    </submittedName>
</protein>
<reference evidence="1 2" key="1">
    <citation type="journal article" date="2019" name="G3 (Bethesda)">
        <title>Sequencing of a Wild Apple (Malus baccata) Genome Unravels the Differences Between Cultivated and Wild Apple Species Regarding Disease Resistance and Cold Tolerance.</title>
        <authorList>
            <person name="Chen X."/>
        </authorList>
    </citation>
    <scope>NUCLEOTIDE SEQUENCE [LARGE SCALE GENOMIC DNA]</scope>
    <source>
        <strain evidence="2">cv. Shandingzi</strain>
        <tissue evidence="1">Leaves</tissue>
    </source>
</reference>
<keyword evidence="2" id="KW-1185">Reference proteome</keyword>
<accession>A0A540KE56</accession>
<comment type="caution">
    <text evidence="1">The sequence shown here is derived from an EMBL/GenBank/DDBJ whole genome shotgun (WGS) entry which is preliminary data.</text>
</comment>
<dbReference type="Proteomes" id="UP000315295">
    <property type="component" value="Unassembled WGS sequence"/>
</dbReference>
<dbReference type="AlphaFoldDB" id="A0A540KE56"/>
<sequence length="230" mass="26306">MIPLSIDYSSVTIHLSISGFNEVFPFFYADDDVHASFLYIDPENQVGLSHYQFIRIILIFRIFLYKLLGPNQSEAVVVLFTGDLCILDYFSFMFSAPIPTSWDKSSSAVFCFYDARTDDFCFIHSVINRWAKEFPHVALYEIIIDHLKEDDRINVMREYNINSQPRLNSVHRVFAPPTNSRLRVDSSTPLLIAPLTATSHHRHYYTSSVGIKAACDWAYKGANEGSVLEG</sequence>